<dbReference type="PROSITE" id="PS50119">
    <property type="entry name" value="ZF_BBOX"/>
    <property type="match status" value="1"/>
</dbReference>
<evidence type="ECO:0000256" key="1">
    <source>
        <dbReference type="PROSITE-ProRule" id="PRU00024"/>
    </source>
</evidence>
<feature type="domain" description="B box-type" evidence="2">
    <location>
        <begin position="1"/>
        <end position="35"/>
    </location>
</feature>
<dbReference type="InterPro" id="IPR000315">
    <property type="entry name" value="Znf_B-box"/>
</dbReference>
<evidence type="ECO:0000313" key="4">
    <source>
        <dbReference type="Proteomes" id="UP000683360"/>
    </source>
</evidence>
<dbReference type="GO" id="GO:0008270">
    <property type="term" value="F:zinc ion binding"/>
    <property type="evidence" value="ECO:0007669"/>
    <property type="project" value="UniProtKB-KW"/>
</dbReference>
<sequence length="166" mass="19095">MSVYKCYDCNQVLCEDCSKRHDDEIKFQSHSMQPINDKFILKSKFILKILVVDIKCLSNGLLIVIGHSGFINDCRILKIYVNGEQRHVTHLEKNPKTMVVVDQNTVAVDINGSSIALVDIQQNHVQYIRNIARRCTRSFMYIENEFYFGDKYGIVVIDMSGSVKDL</sequence>
<keyword evidence="1" id="KW-0479">Metal-binding</keyword>
<evidence type="ECO:0000313" key="3">
    <source>
        <dbReference type="EMBL" id="CAG2219273.1"/>
    </source>
</evidence>
<reference evidence="3" key="1">
    <citation type="submission" date="2021-03" db="EMBL/GenBank/DDBJ databases">
        <authorList>
            <person name="Bekaert M."/>
        </authorList>
    </citation>
    <scope>NUCLEOTIDE SEQUENCE</scope>
</reference>
<keyword evidence="4" id="KW-1185">Reference proteome</keyword>
<dbReference type="EMBL" id="CAJPWZ010001626">
    <property type="protein sequence ID" value="CAG2219273.1"/>
    <property type="molecule type" value="Genomic_DNA"/>
</dbReference>
<dbReference type="CDD" id="cd19757">
    <property type="entry name" value="Bbox1"/>
    <property type="match status" value="1"/>
</dbReference>
<name>A0A8S3SE60_MYTED</name>
<protein>
    <recommendedName>
        <fullName evidence="2">B box-type domain-containing protein</fullName>
    </recommendedName>
</protein>
<proteinExistence type="predicted"/>
<organism evidence="3 4">
    <name type="scientific">Mytilus edulis</name>
    <name type="common">Blue mussel</name>
    <dbReference type="NCBI Taxonomy" id="6550"/>
    <lineage>
        <taxon>Eukaryota</taxon>
        <taxon>Metazoa</taxon>
        <taxon>Spiralia</taxon>
        <taxon>Lophotrochozoa</taxon>
        <taxon>Mollusca</taxon>
        <taxon>Bivalvia</taxon>
        <taxon>Autobranchia</taxon>
        <taxon>Pteriomorphia</taxon>
        <taxon>Mytilida</taxon>
        <taxon>Mytiloidea</taxon>
        <taxon>Mytilidae</taxon>
        <taxon>Mytilinae</taxon>
        <taxon>Mytilus</taxon>
    </lineage>
</organism>
<evidence type="ECO:0000259" key="2">
    <source>
        <dbReference type="PROSITE" id="PS50119"/>
    </source>
</evidence>
<dbReference type="AlphaFoldDB" id="A0A8S3SE60"/>
<keyword evidence="1" id="KW-0863">Zinc-finger</keyword>
<dbReference type="Proteomes" id="UP000683360">
    <property type="component" value="Unassembled WGS sequence"/>
</dbReference>
<comment type="caution">
    <text evidence="3">The sequence shown here is derived from an EMBL/GenBank/DDBJ whole genome shotgun (WGS) entry which is preliminary data.</text>
</comment>
<accession>A0A8S3SE60</accession>
<keyword evidence="1" id="KW-0862">Zinc</keyword>
<gene>
    <name evidence="3" type="ORF">MEDL_32818</name>
</gene>